<accession>E5Y9P9</accession>
<name>E5Y9P9_BILW3</name>
<sequence>MNADFQRRVKNTIQLDPEELAQKKKFMELALEEGRKAMNSGAGGPFGAVIVRNNEVVSCGYNMVFETLDPTAHAEIVAIRNATQKLGQLDLSDCELFTTCEPCPQCLAATYWAGISRIYYGITQEENVKMGFPGAKRMYEAFEKHGSDKQVVVFAYEDICQKLMAEWLKKDAQEKQYY</sequence>
<dbReference type="Gene3D" id="3.40.140.10">
    <property type="entry name" value="Cytidine Deaminase, domain 2"/>
    <property type="match status" value="1"/>
</dbReference>
<evidence type="ECO:0000313" key="3">
    <source>
        <dbReference type="Proteomes" id="UP000006034"/>
    </source>
</evidence>
<dbReference type="STRING" id="563192.HMPREF0179_02827"/>
<feature type="domain" description="CMP/dCMP-type deaminase" evidence="1">
    <location>
        <begin position="21"/>
        <end position="145"/>
    </location>
</feature>
<dbReference type="OrthoDB" id="9802676at2"/>
<reference evidence="2 3" key="1">
    <citation type="submission" date="2010-10" db="EMBL/GenBank/DDBJ databases">
        <authorList>
            <consortium name="The Broad Institute Genome Sequencing Platform"/>
            <person name="Ward D."/>
            <person name="Earl A."/>
            <person name="Feldgarden M."/>
            <person name="Young S.K."/>
            <person name="Gargeya S."/>
            <person name="Zeng Q."/>
            <person name="Alvarado L."/>
            <person name="Berlin A."/>
            <person name="Bochicchio J."/>
            <person name="Chapman S.B."/>
            <person name="Chen Z."/>
            <person name="Freedman E."/>
            <person name="Gellesch M."/>
            <person name="Goldberg J."/>
            <person name="Griggs A."/>
            <person name="Gujja S."/>
            <person name="Heilman E."/>
            <person name="Heiman D."/>
            <person name="Howarth C."/>
            <person name="Mehta T."/>
            <person name="Neiman D."/>
            <person name="Pearson M."/>
            <person name="Roberts A."/>
            <person name="Saif S."/>
            <person name="Shea T."/>
            <person name="Shenoy N."/>
            <person name="Sisk P."/>
            <person name="Stolte C."/>
            <person name="Sykes S."/>
            <person name="White J."/>
            <person name="Yandava C."/>
            <person name="Allen-Vercoe E."/>
            <person name="Sibley C."/>
            <person name="Ambrose C.E."/>
            <person name="Strauss J."/>
            <person name="Daigneault M."/>
            <person name="Haas B."/>
            <person name="Nusbaum C."/>
            <person name="Birren B."/>
        </authorList>
    </citation>
    <scope>NUCLEOTIDE SEQUENCE [LARGE SCALE GENOMIC DNA]</scope>
    <source>
        <strain evidence="2 3">3_1_6</strain>
    </source>
</reference>
<reference evidence="2 3" key="2">
    <citation type="submission" date="2013-04" db="EMBL/GenBank/DDBJ databases">
        <title>The Genome Sequence of Bilophila wadsworthia 3_1_6.</title>
        <authorList>
            <consortium name="The Broad Institute Genomics Platform"/>
            <person name="Earl A."/>
            <person name="Ward D."/>
            <person name="Feldgarden M."/>
            <person name="Gevers D."/>
            <person name="Sibley C."/>
            <person name="Strauss J."/>
            <person name="Allen-Vercoe E."/>
            <person name="Walker B."/>
            <person name="Young S."/>
            <person name="Zeng Q."/>
            <person name="Gargeya S."/>
            <person name="Fitzgerald M."/>
            <person name="Haas B."/>
            <person name="Abouelleil A."/>
            <person name="Allen A.W."/>
            <person name="Alvarado L."/>
            <person name="Arachchi H.M."/>
            <person name="Berlin A.M."/>
            <person name="Chapman S.B."/>
            <person name="Gainer-Dewar J."/>
            <person name="Goldberg J."/>
            <person name="Griggs A."/>
            <person name="Gujja S."/>
            <person name="Hansen M."/>
            <person name="Howarth C."/>
            <person name="Imamovic A."/>
            <person name="Ireland A."/>
            <person name="Larimer J."/>
            <person name="McCowan C."/>
            <person name="Murphy C."/>
            <person name="Pearson M."/>
            <person name="Poon T.W."/>
            <person name="Priest M."/>
            <person name="Roberts A."/>
            <person name="Saif S."/>
            <person name="Shea T."/>
            <person name="Sisk P."/>
            <person name="Sykes S."/>
            <person name="Wortman J."/>
            <person name="Nusbaum C."/>
            <person name="Birren B."/>
        </authorList>
    </citation>
    <scope>NUCLEOTIDE SEQUENCE [LARGE SCALE GENOMIC DNA]</scope>
    <source>
        <strain evidence="2 3">3_1_6</strain>
    </source>
</reference>
<dbReference type="eggNOG" id="COG0590">
    <property type="taxonomic scope" value="Bacteria"/>
</dbReference>
<dbReference type="Proteomes" id="UP000006034">
    <property type="component" value="Unassembled WGS sequence"/>
</dbReference>
<dbReference type="HOGENOM" id="CLU_025810_5_2_7"/>
<keyword evidence="3" id="KW-1185">Reference proteome</keyword>
<dbReference type="RefSeq" id="WP_016360539.1">
    <property type="nucleotide sequence ID" value="NZ_KE150238.1"/>
</dbReference>
<gene>
    <name evidence="2" type="ORF">HMPREF0179_02827</name>
</gene>
<dbReference type="PROSITE" id="PS51747">
    <property type="entry name" value="CYT_DCMP_DEAMINASES_2"/>
    <property type="match status" value="1"/>
</dbReference>
<evidence type="ECO:0000259" key="1">
    <source>
        <dbReference type="PROSITE" id="PS51747"/>
    </source>
</evidence>
<dbReference type="GO" id="GO:0047974">
    <property type="term" value="F:guanosine deaminase activity"/>
    <property type="evidence" value="ECO:0007669"/>
    <property type="project" value="TreeGrafter"/>
</dbReference>
<comment type="caution">
    <text evidence="2">The sequence shown here is derived from an EMBL/GenBank/DDBJ whole genome shotgun (WGS) entry which is preliminary data.</text>
</comment>
<dbReference type="InterPro" id="IPR016193">
    <property type="entry name" value="Cytidine_deaminase-like"/>
</dbReference>
<dbReference type="InterPro" id="IPR002125">
    <property type="entry name" value="CMP_dCMP_dom"/>
</dbReference>
<dbReference type="AlphaFoldDB" id="E5Y9P9"/>
<dbReference type="GO" id="GO:0006152">
    <property type="term" value="P:purine nucleoside catabolic process"/>
    <property type="evidence" value="ECO:0007669"/>
    <property type="project" value="TreeGrafter"/>
</dbReference>
<dbReference type="CDD" id="cd01285">
    <property type="entry name" value="nucleoside_deaminase"/>
    <property type="match status" value="1"/>
</dbReference>
<protein>
    <recommendedName>
        <fullName evidence="1">CMP/dCMP-type deaminase domain-containing protein</fullName>
    </recommendedName>
</protein>
<organism evidence="2 3">
    <name type="scientific">Bilophila wadsworthia (strain 3_1_6)</name>
    <dbReference type="NCBI Taxonomy" id="563192"/>
    <lineage>
        <taxon>Bacteria</taxon>
        <taxon>Pseudomonadati</taxon>
        <taxon>Thermodesulfobacteriota</taxon>
        <taxon>Desulfovibrionia</taxon>
        <taxon>Desulfovibrionales</taxon>
        <taxon>Desulfovibrionaceae</taxon>
        <taxon>Bilophila</taxon>
    </lineage>
</organism>
<dbReference type="Pfam" id="PF00383">
    <property type="entry name" value="dCMP_cyt_deam_1"/>
    <property type="match status" value="1"/>
</dbReference>
<dbReference type="PANTHER" id="PTHR11079">
    <property type="entry name" value="CYTOSINE DEAMINASE FAMILY MEMBER"/>
    <property type="match status" value="1"/>
</dbReference>
<dbReference type="EMBL" id="ADCP02000001">
    <property type="protein sequence ID" value="EFV43304.2"/>
    <property type="molecule type" value="Genomic_DNA"/>
</dbReference>
<dbReference type="SUPFAM" id="SSF53927">
    <property type="entry name" value="Cytidine deaminase-like"/>
    <property type="match status" value="1"/>
</dbReference>
<evidence type="ECO:0000313" key="2">
    <source>
        <dbReference type="EMBL" id="EFV43304.2"/>
    </source>
</evidence>
<dbReference type="PANTHER" id="PTHR11079:SF161">
    <property type="entry name" value="CMP_DCMP-TYPE DEAMINASE DOMAIN-CONTAINING PROTEIN"/>
    <property type="match status" value="1"/>
</dbReference>
<proteinExistence type="predicted"/>
<dbReference type="GeneID" id="78084783"/>